<dbReference type="InterPro" id="IPR014729">
    <property type="entry name" value="Rossmann-like_a/b/a_fold"/>
</dbReference>
<evidence type="ECO:0000259" key="13">
    <source>
        <dbReference type="Pfam" id="PF09334"/>
    </source>
</evidence>
<evidence type="ECO:0000256" key="4">
    <source>
        <dbReference type="ARBA" id="ARBA00022741"/>
    </source>
</evidence>
<evidence type="ECO:0000256" key="9">
    <source>
        <dbReference type="HAMAP-Rule" id="MF_00049"/>
    </source>
</evidence>
<dbReference type="KEGG" id="hhy:Halhy_0743"/>
<proteinExistence type="inferred from homology"/>
<evidence type="ECO:0000256" key="1">
    <source>
        <dbReference type="ARBA" id="ARBA00005594"/>
    </source>
</evidence>
<dbReference type="GO" id="GO:0002161">
    <property type="term" value="F:aminoacyl-tRNA deacylase activity"/>
    <property type="evidence" value="ECO:0007669"/>
    <property type="project" value="InterPro"/>
</dbReference>
<evidence type="ECO:0000256" key="3">
    <source>
        <dbReference type="ARBA" id="ARBA00022598"/>
    </source>
</evidence>
<dbReference type="InterPro" id="IPR002300">
    <property type="entry name" value="aa-tRNA-synth_Ia"/>
</dbReference>
<dbReference type="SUPFAM" id="SSF50677">
    <property type="entry name" value="ValRS/IleRS/LeuRS editing domain"/>
    <property type="match status" value="1"/>
</dbReference>
<dbReference type="GO" id="GO:0005829">
    <property type="term" value="C:cytosol"/>
    <property type="evidence" value="ECO:0007669"/>
    <property type="project" value="TreeGrafter"/>
</dbReference>
<feature type="domain" description="Methionyl/Leucyl tRNA synthetase" evidence="13">
    <location>
        <begin position="38"/>
        <end position="144"/>
    </location>
</feature>
<name>F4L2T7_HALH1</name>
<comment type="caution">
    <text evidence="9">Lacks conserved residue(s) required for the propagation of feature annotation.</text>
</comment>
<evidence type="ECO:0000313" key="16">
    <source>
        <dbReference type="Proteomes" id="UP000008461"/>
    </source>
</evidence>
<protein>
    <recommendedName>
        <fullName evidence="9">Leucine--tRNA ligase</fullName>
        <ecNumber evidence="9">6.1.1.4</ecNumber>
    </recommendedName>
    <alternativeName>
        <fullName evidence="9">Leucyl-tRNA synthetase</fullName>
        <shortName evidence="9">LeuRS</shortName>
    </alternativeName>
</protein>
<reference key="2">
    <citation type="submission" date="2011-04" db="EMBL/GenBank/DDBJ databases">
        <title>Complete sequence of chromosome of Haliscomenobacter hydrossis DSM 1100.</title>
        <authorList>
            <consortium name="US DOE Joint Genome Institute (JGI-PGF)"/>
            <person name="Lucas S."/>
            <person name="Han J."/>
            <person name="Lapidus A."/>
            <person name="Bruce D."/>
            <person name="Goodwin L."/>
            <person name="Pitluck S."/>
            <person name="Peters L."/>
            <person name="Kyrpides N."/>
            <person name="Mavromatis K."/>
            <person name="Ivanova N."/>
            <person name="Ovchinnikova G."/>
            <person name="Pagani I."/>
            <person name="Daligault H."/>
            <person name="Detter J.C."/>
            <person name="Han C."/>
            <person name="Land M."/>
            <person name="Hauser L."/>
            <person name="Markowitz V."/>
            <person name="Cheng J.-F."/>
            <person name="Hugenholtz P."/>
            <person name="Woyke T."/>
            <person name="Wu D."/>
            <person name="Verbarg S."/>
            <person name="Frueling A."/>
            <person name="Brambilla E."/>
            <person name="Klenk H.-P."/>
            <person name="Eisen J.A."/>
        </authorList>
    </citation>
    <scope>NUCLEOTIDE SEQUENCE</scope>
    <source>
        <strain>DSM 1100</strain>
    </source>
</reference>
<keyword evidence="3 9" id="KW-0436">Ligase</keyword>
<gene>
    <name evidence="9" type="primary">leuS</name>
    <name evidence="15" type="ordered locus">Halhy_0743</name>
</gene>
<dbReference type="PANTHER" id="PTHR43740:SF2">
    <property type="entry name" value="LEUCINE--TRNA LIGASE, MITOCHONDRIAL"/>
    <property type="match status" value="1"/>
</dbReference>
<dbReference type="Pfam" id="PF08264">
    <property type="entry name" value="Anticodon_1"/>
    <property type="match status" value="1"/>
</dbReference>
<feature type="binding site" evidence="9">
    <location>
        <position position="733"/>
    </location>
    <ligand>
        <name>ATP</name>
        <dbReference type="ChEBI" id="CHEBI:30616"/>
    </ligand>
</feature>
<dbReference type="FunFam" id="3.40.50.620:FF:000060">
    <property type="entry name" value="Leucine--tRNA ligase"/>
    <property type="match status" value="1"/>
</dbReference>
<dbReference type="GO" id="GO:0004823">
    <property type="term" value="F:leucine-tRNA ligase activity"/>
    <property type="evidence" value="ECO:0007669"/>
    <property type="project" value="UniProtKB-UniRule"/>
</dbReference>
<evidence type="ECO:0000256" key="2">
    <source>
        <dbReference type="ARBA" id="ARBA00022490"/>
    </source>
</evidence>
<keyword evidence="16" id="KW-1185">Reference proteome</keyword>
<dbReference type="InterPro" id="IPR009080">
    <property type="entry name" value="tRNAsynth_Ia_anticodon-bd"/>
</dbReference>
<dbReference type="GO" id="GO:0006429">
    <property type="term" value="P:leucyl-tRNA aminoacylation"/>
    <property type="evidence" value="ECO:0007669"/>
    <property type="project" value="UniProtKB-UniRule"/>
</dbReference>
<dbReference type="InterPro" id="IPR002302">
    <property type="entry name" value="Leu-tRNA-ligase"/>
</dbReference>
<evidence type="ECO:0000256" key="5">
    <source>
        <dbReference type="ARBA" id="ARBA00022840"/>
    </source>
</evidence>
<comment type="subcellular location">
    <subcellularLocation>
        <location evidence="9">Cytoplasm</location>
    </subcellularLocation>
</comment>
<sequence>MEYKPREIEKKWKAYWDEHKVYKVSHQSDRPKFYVLDMFPYPSGAGLHVGHPLGYIASDIYARYKRLKGFNVLHPMGYDAFGLPAEQYAITTGVHPAKSTAENIARYREQLDNLGFSFDWDREVRTCEPAYYKWTQWIFAELFKHYYDKELNKAMPIETLVARFAKEGNTKVNAANSQDKTFSAAEWQAMSNKEQADVLMNYRLAYKKASYVNWCEALGTVLANDEVKDGVSERGGHPVERRAMMQWSLRITAYADRLLYDLENIDWSDAMKRMQGNWIGRSVGAQMFFPIVGSEQKIEIFTTRPDTIFGATYMVIAPEHDLVPSLTTPDQQEKVAAYLTYVKARSERERMADVKEVTGAFLGSYAINPFTEEQIPIWIGEYVLKDYGTGAIMAVPSDDDRDDAFARKFGLKIIDVVDKSNYPGSTRHDKEGIIINSGFLNGMEVPAAIDEMLNRIESMGLGKRQVNYKLRDALFSRQRYWGEPFPITYDAEGIAQAMAPADLPLELPDMDDFKPSTGGQAPLARATEWVNLPDGTTRETDTMPGSAGSSWYFLRYMDPQNDQEFASQDAVNYWQDVDLYIGGTEHAVGHLMYSRMWHKFLYDKGLVPTNEPFKKLINQGMIQGVVENLYMQKDKVNGVNRFVCASLVAAEEAKGHKFTKLPVLVDYVSDYGLPGSYLNEAGIKQFIEWRPDYAQAIFEGPEAIFQNGKVTAKSGKSGALQLITQSEVGKMSKSLYNVINPDDVVEQYGADCFRMYEMFLGPIEQAKPWDTKGISGVYNFLRKFWGLFYDKTGNWNVSDAEPSREELKILHTAIKRITDDVERYSFNTCVSTFMIATNDLQKAACNKLEILEEMVQLIAPFAPHLAEELWHQLGKSGSVHHARFPVLNEEYLIEDTIEYPVQINGKLRTTVAFAADTTPQVLEKAVLELEAVQKWTEGKEVKKVIVVPKRMINIVVAG</sequence>
<dbReference type="InterPro" id="IPR025709">
    <property type="entry name" value="Leu_tRNA-synth_edit"/>
</dbReference>
<keyword evidence="5 9" id="KW-0067">ATP-binding</keyword>
<dbReference type="Proteomes" id="UP000008461">
    <property type="component" value="Chromosome"/>
</dbReference>
<evidence type="ECO:0000259" key="12">
    <source>
        <dbReference type="Pfam" id="PF08264"/>
    </source>
</evidence>
<dbReference type="InterPro" id="IPR013155">
    <property type="entry name" value="M/V/L/I-tRNA-synth_anticd-bd"/>
</dbReference>
<keyword evidence="4 9" id="KW-0547">Nucleotide-binding</keyword>
<keyword evidence="2 9" id="KW-0963">Cytoplasm</keyword>
<keyword evidence="6 9" id="KW-0648">Protein biosynthesis</keyword>
<dbReference type="eggNOG" id="COG0495">
    <property type="taxonomic scope" value="Bacteria"/>
</dbReference>
<dbReference type="SUPFAM" id="SSF47323">
    <property type="entry name" value="Anticodon-binding domain of a subclass of class I aminoacyl-tRNA synthetases"/>
    <property type="match status" value="1"/>
</dbReference>
<dbReference type="OrthoDB" id="9810365at2"/>
<dbReference type="Pfam" id="PF00133">
    <property type="entry name" value="tRNA-synt_1"/>
    <property type="match status" value="1"/>
</dbReference>
<comment type="catalytic activity">
    <reaction evidence="8 9">
        <text>tRNA(Leu) + L-leucine + ATP = L-leucyl-tRNA(Leu) + AMP + diphosphate</text>
        <dbReference type="Rhea" id="RHEA:11688"/>
        <dbReference type="Rhea" id="RHEA-COMP:9613"/>
        <dbReference type="Rhea" id="RHEA-COMP:9622"/>
        <dbReference type="ChEBI" id="CHEBI:30616"/>
        <dbReference type="ChEBI" id="CHEBI:33019"/>
        <dbReference type="ChEBI" id="CHEBI:57427"/>
        <dbReference type="ChEBI" id="CHEBI:78442"/>
        <dbReference type="ChEBI" id="CHEBI:78494"/>
        <dbReference type="ChEBI" id="CHEBI:456215"/>
        <dbReference type="EC" id="6.1.1.4"/>
    </reaction>
</comment>
<evidence type="ECO:0000256" key="8">
    <source>
        <dbReference type="ARBA" id="ARBA00047469"/>
    </source>
</evidence>
<dbReference type="Gene3D" id="1.10.730.10">
    <property type="entry name" value="Isoleucyl-tRNA Synthetase, Domain 1"/>
    <property type="match status" value="1"/>
</dbReference>
<feature type="domain" description="Aminoacyl-tRNA synthetase class Ia" evidence="11">
    <location>
        <begin position="722"/>
        <end position="756"/>
    </location>
</feature>
<dbReference type="CDD" id="cd07958">
    <property type="entry name" value="Anticodon_Ia_Leu_BEm"/>
    <property type="match status" value="1"/>
</dbReference>
<dbReference type="EMBL" id="CP002691">
    <property type="protein sequence ID" value="AEE48651.1"/>
    <property type="molecule type" value="Genomic_DNA"/>
</dbReference>
<evidence type="ECO:0000259" key="14">
    <source>
        <dbReference type="Pfam" id="PF13603"/>
    </source>
</evidence>
<evidence type="ECO:0000256" key="10">
    <source>
        <dbReference type="RuleBase" id="RU363035"/>
    </source>
</evidence>
<organism evidence="15 16">
    <name type="scientific">Haliscomenobacter hydrossis (strain ATCC 27775 / DSM 1100 / LMG 10767 / O)</name>
    <dbReference type="NCBI Taxonomy" id="760192"/>
    <lineage>
        <taxon>Bacteria</taxon>
        <taxon>Pseudomonadati</taxon>
        <taxon>Bacteroidota</taxon>
        <taxon>Saprospiria</taxon>
        <taxon>Saprospirales</taxon>
        <taxon>Haliscomenobacteraceae</taxon>
        <taxon>Haliscomenobacter</taxon>
    </lineage>
</organism>
<dbReference type="AlphaFoldDB" id="F4L2T7"/>
<dbReference type="Gene3D" id="3.90.740.10">
    <property type="entry name" value="Valyl/Leucyl/Isoleucyl-tRNA synthetase, editing domain"/>
    <property type="match status" value="1"/>
</dbReference>
<dbReference type="Pfam" id="PF13603">
    <property type="entry name" value="tRNA-synt_1_2"/>
    <property type="match status" value="1"/>
</dbReference>
<dbReference type="FunFam" id="1.10.730.10:FF:000011">
    <property type="entry name" value="Leucine--tRNA ligase chloroplastic/mitochondrial"/>
    <property type="match status" value="1"/>
</dbReference>
<reference evidence="15 16" key="1">
    <citation type="journal article" date="2011" name="Stand. Genomic Sci.">
        <title>Complete genome sequence of Haliscomenobacter hydrossis type strain (O).</title>
        <authorList>
            <consortium name="US DOE Joint Genome Institute (JGI-PGF)"/>
            <person name="Daligault H."/>
            <person name="Lapidus A."/>
            <person name="Zeytun A."/>
            <person name="Nolan M."/>
            <person name="Lucas S."/>
            <person name="Del Rio T.G."/>
            <person name="Tice H."/>
            <person name="Cheng J.F."/>
            <person name="Tapia R."/>
            <person name="Han C."/>
            <person name="Goodwin L."/>
            <person name="Pitluck S."/>
            <person name="Liolios K."/>
            <person name="Pagani I."/>
            <person name="Ivanova N."/>
            <person name="Huntemann M."/>
            <person name="Mavromatis K."/>
            <person name="Mikhailova N."/>
            <person name="Pati A."/>
            <person name="Chen A."/>
            <person name="Palaniappan K."/>
            <person name="Land M."/>
            <person name="Hauser L."/>
            <person name="Brambilla E.M."/>
            <person name="Rohde M."/>
            <person name="Verbarg S."/>
            <person name="Goker M."/>
            <person name="Bristow J."/>
            <person name="Eisen J.A."/>
            <person name="Markowitz V."/>
            <person name="Hugenholtz P."/>
            <person name="Kyrpides N.C."/>
            <person name="Klenk H.P."/>
            <person name="Woyke T."/>
        </authorList>
    </citation>
    <scope>NUCLEOTIDE SEQUENCE [LARGE SCALE GENOMIC DNA]</scope>
    <source>
        <strain evidence="16">ATCC 27775 / DSM 1100 / LMG 10767 / O</strain>
    </source>
</reference>
<feature type="short sequence motif" description="'KMSKS' region" evidence="9">
    <location>
        <begin position="730"/>
        <end position="734"/>
    </location>
</feature>
<dbReference type="PRINTS" id="PR00985">
    <property type="entry name" value="TRNASYNTHLEU"/>
</dbReference>
<dbReference type="RefSeq" id="WP_013763215.1">
    <property type="nucleotide sequence ID" value="NC_015510.1"/>
</dbReference>
<keyword evidence="7 9" id="KW-0030">Aminoacyl-tRNA synthetase</keyword>
<dbReference type="EC" id="6.1.1.4" evidence="9"/>
<dbReference type="InterPro" id="IPR015413">
    <property type="entry name" value="Methionyl/Leucyl_tRNA_Synth"/>
</dbReference>
<dbReference type="FunFam" id="3.40.50.620:FF:000056">
    <property type="entry name" value="Leucine--tRNA ligase"/>
    <property type="match status" value="1"/>
</dbReference>
<evidence type="ECO:0000313" key="15">
    <source>
        <dbReference type="EMBL" id="AEE48651.1"/>
    </source>
</evidence>
<dbReference type="Pfam" id="PF09334">
    <property type="entry name" value="tRNA-synt_1g"/>
    <property type="match status" value="1"/>
</dbReference>
<dbReference type="InterPro" id="IPR009008">
    <property type="entry name" value="Val/Leu/Ile-tRNA-synth_edit"/>
</dbReference>
<evidence type="ECO:0000256" key="6">
    <source>
        <dbReference type="ARBA" id="ARBA00022917"/>
    </source>
</evidence>
<dbReference type="HAMAP" id="MF_00049_B">
    <property type="entry name" value="Leu_tRNA_synth_B"/>
    <property type="match status" value="1"/>
</dbReference>
<dbReference type="SUPFAM" id="SSF52374">
    <property type="entry name" value="Nucleotidylyl transferase"/>
    <property type="match status" value="1"/>
</dbReference>
<feature type="domain" description="Methionyl/Valyl/Leucyl/Isoleucyl-tRNA synthetase anticodon-binding" evidence="12">
    <location>
        <begin position="807"/>
        <end position="918"/>
    </location>
</feature>
<dbReference type="GO" id="GO:0005524">
    <property type="term" value="F:ATP binding"/>
    <property type="evidence" value="ECO:0007669"/>
    <property type="project" value="UniProtKB-UniRule"/>
</dbReference>
<dbReference type="PROSITE" id="PS00178">
    <property type="entry name" value="AA_TRNA_LIGASE_I"/>
    <property type="match status" value="1"/>
</dbReference>
<feature type="domain" description="Leucyl-tRNA synthetase editing" evidence="14">
    <location>
        <begin position="277"/>
        <end position="455"/>
    </location>
</feature>
<dbReference type="STRING" id="760192.Halhy_0743"/>
<dbReference type="PANTHER" id="PTHR43740">
    <property type="entry name" value="LEUCYL-TRNA SYNTHETASE"/>
    <property type="match status" value="1"/>
</dbReference>
<comment type="similarity">
    <text evidence="1 9 10">Belongs to the class-I aminoacyl-tRNA synthetase family.</text>
</comment>
<accession>F4L2T7</accession>
<dbReference type="HOGENOM" id="CLU_004427_0_0_10"/>
<evidence type="ECO:0000256" key="7">
    <source>
        <dbReference type="ARBA" id="ARBA00023146"/>
    </source>
</evidence>
<evidence type="ECO:0000259" key="11">
    <source>
        <dbReference type="Pfam" id="PF00133"/>
    </source>
</evidence>
<dbReference type="Gene3D" id="3.40.50.620">
    <property type="entry name" value="HUPs"/>
    <property type="match status" value="2"/>
</dbReference>
<dbReference type="CDD" id="cd00812">
    <property type="entry name" value="LeuRS_core"/>
    <property type="match status" value="1"/>
</dbReference>
<dbReference type="InterPro" id="IPR001412">
    <property type="entry name" value="aa-tRNA-synth_I_CS"/>
</dbReference>